<accession>A0A9P0X160</accession>
<gene>
    <name evidence="2" type="ORF">PIBRA_LOCUS1176</name>
</gene>
<dbReference type="PANTHER" id="PTHR46282:SF1">
    <property type="entry name" value="LEUCINE-RICH REPEAT-CONTAINING PROTEIN 72-LIKE"/>
    <property type="match status" value="1"/>
</dbReference>
<organism evidence="2 3">
    <name type="scientific">Pieris brassicae</name>
    <name type="common">White butterfly</name>
    <name type="synonym">Large white butterfly</name>
    <dbReference type="NCBI Taxonomy" id="7116"/>
    <lineage>
        <taxon>Eukaryota</taxon>
        <taxon>Metazoa</taxon>
        <taxon>Ecdysozoa</taxon>
        <taxon>Arthropoda</taxon>
        <taxon>Hexapoda</taxon>
        <taxon>Insecta</taxon>
        <taxon>Pterygota</taxon>
        <taxon>Neoptera</taxon>
        <taxon>Endopterygota</taxon>
        <taxon>Lepidoptera</taxon>
        <taxon>Glossata</taxon>
        <taxon>Ditrysia</taxon>
        <taxon>Papilionoidea</taxon>
        <taxon>Pieridae</taxon>
        <taxon>Pierinae</taxon>
        <taxon>Pieris</taxon>
    </lineage>
</organism>
<feature type="transmembrane region" description="Helical" evidence="1">
    <location>
        <begin position="12"/>
        <end position="33"/>
    </location>
</feature>
<dbReference type="InterPro" id="IPR032675">
    <property type="entry name" value="LRR_dom_sf"/>
</dbReference>
<dbReference type="Pfam" id="PF14580">
    <property type="entry name" value="LRR_9"/>
    <property type="match status" value="1"/>
</dbReference>
<keyword evidence="3" id="KW-1185">Reference proteome</keyword>
<keyword evidence="1" id="KW-1133">Transmembrane helix</keyword>
<protein>
    <recommendedName>
        <fullName evidence="4">U2A'/phosphoprotein 32 family A C-terminal domain-containing protein</fullName>
    </recommendedName>
</protein>
<dbReference type="InterPro" id="IPR043313">
    <property type="entry name" value="LRMDA"/>
</dbReference>
<dbReference type="PANTHER" id="PTHR46282">
    <property type="entry name" value="LEUCINE-RICH MELANOCYTE DIFFERENTIATION-ASSOCIATED PROTEIN"/>
    <property type="match status" value="1"/>
</dbReference>
<reference evidence="2" key="1">
    <citation type="submission" date="2022-05" db="EMBL/GenBank/DDBJ databases">
        <authorList>
            <person name="Okamura Y."/>
        </authorList>
    </citation>
    <scope>NUCLEOTIDE SEQUENCE</scope>
</reference>
<evidence type="ECO:0000313" key="3">
    <source>
        <dbReference type="Proteomes" id="UP001152562"/>
    </source>
</evidence>
<dbReference type="EMBL" id="CALOZG010000001">
    <property type="protein sequence ID" value="CAH3927821.1"/>
    <property type="molecule type" value="Genomic_DNA"/>
</dbReference>
<dbReference type="SUPFAM" id="SSF52058">
    <property type="entry name" value="L domain-like"/>
    <property type="match status" value="1"/>
</dbReference>
<dbReference type="InterPro" id="IPR001611">
    <property type="entry name" value="Leu-rich_rpt"/>
</dbReference>
<sequence length="327" mass="38024">MDYKIEKCFYNYLSRISINICEFSIFICFIFPLQKTSDYSVSPKYDEGIIAVDVANNVLVDSVTTMPQTAISSNILEAEESNDKDEDSSKLTLAYERLYEIPRTIVEKFSNYVQYLDISHNKITNLEPLVHFKHLTSLIADDNPVTENCFLPPLPKLELLWLNYCKIASLYPWVGKLKESCPNLQYLSLMGNPAAPSYFNGGTFYEYLQYRLFLISQFPSLNHLDDRKITEDQREESHRLYKRPLLQRIGRPNTSISNFMNSSVSWSNVQSTYATFEPPVTAVGSEYEHYCNNSESFSKEKKLRVIRLKSSPAQHRNIETFWQRQKQ</sequence>
<dbReference type="Proteomes" id="UP001152562">
    <property type="component" value="Unassembled WGS sequence"/>
</dbReference>
<dbReference type="PROSITE" id="PS51450">
    <property type="entry name" value="LRR"/>
    <property type="match status" value="1"/>
</dbReference>
<keyword evidence="1" id="KW-0472">Membrane</keyword>
<evidence type="ECO:0000313" key="2">
    <source>
        <dbReference type="EMBL" id="CAH3927821.1"/>
    </source>
</evidence>
<name>A0A9P0X160_PIEBR</name>
<evidence type="ECO:0008006" key="4">
    <source>
        <dbReference type="Google" id="ProtNLM"/>
    </source>
</evidence>
<dbReference type="Gene3D" id="3.80.10.10">
    <property type="entry name" value="Ribonuclease Inhibitor"/>
    <property type="match status" value="1"/>
</dbReference>
<keyword evidence="1" id="KW-0812">Transmembrane</keyword>
<dbReference type="AlphaFoldDB" id="A0A9P0X160"/>
<proteinExistence type="predicted"/>
<comment type="caution">
    <text evidence="2">The sequence shown here is derived from an EMBL/GenBank/DDBJ whole genome shotgun (WGS) entry which is preliminary data.</text>
</comment>
<evidence type="ECO:0000256" key="1">
    <source>
        <dbReference type="SAM" id="Phobius"/>
    </source>
</evidence>